<dbReference type="InterPro" id="IPR000551">
    <property type="entry name" value="MerR-type_HTH_dom"/>
</dbReference>
<proteinExistence type="predicted"/>
<keyword evidence="12" id="KW-1185">Reference proteome</keyword>
<dbReference type="InterPro" id="IPR009061">
    <property type="entry name" value="DNA-bd_dom_put_sf"/>
</dbReference>
<evidence type="ECO:0000313" key="9">
    <source>
        <dbReference type="EMBL" id="AMJ98884.1"/>
    </source>
</evidence>
<dbReference type="Gene3D" id="1.10.1660.10">
    <property type="match status" value="1"/>
</dbReference>
<evidence type="ECO:0000256" key="2">
    <source>
        <dbReference type="ARBA" id="ARBA00022466"/>
    </source>
</evidence>
<evidence type="ECO:0000259" key="8">
    <source>
        <dbReference type="PROSITE" id="PS50937"/>
    </source>
</evidence>
<evidence type="ECO:0000313" key="10">
    <source>
        <dbReference type="EMBL" id="OES25269.1"/>
    </source>
</evidence>
<dbReference type="InterPro" id="IPR011794">
    <property type="entry name" value="MerR"/>
</dbReference>
<evidence type="ECO:0000313" key="12">
    <source>
        <dbReference type="Proteomes" id="UP000095392"/>
    </source>
</evidence>
<dbReference type="PROSITE" id="PS50937">
    <property type="entry name" value="HTH_MERR_2"/>
    <property type="match status" value="1"/>
</dbReference>
<dbReference type="PATRIC" id="fig|28108.53.peg.4140"/>
<gene>
    <name evidence="9" type="ORF">AVL55_12325</name>
    <name evidence="10" type="ORF">BFV95_4480</name>
</gene>
<keyword evidence="6" id="KW-0804">Transcription</keyword>
<evidence type="ECO:0000256" key="4">
    <source>
        <dbReference type="ARBA" id="ARBA00023015"/>
    </source>
</evidence>
<dbReference type="Pfam" id="PF13411">
    <property type="entry name" value="MerR_1"/>
    <property type="match status" value="1"/>
</dbReference>
<dbReference type="GO" id="GO:0046689">
    <property type="term" value="P:response to mercury ion"/>
    <property type="evidence" value="ECO:0007669"/>
    <property type="project" value="UniProtKB-KW"/>
</dbReference>
<feature type="domain" description="HTH merR-type" evidence="8">
    <location>
        <begin position="5"/>
        <end position="72"/>
    </location>
</feature>
<keyword evidence="3" id="KW-0476">Mercury</keyword>
<dbReference type="InterPro" id="IPR047057">
    <property type="entry name" value="MerR_fam"/>
</dbReference>
<dbReference type="SMART" id="SM00422">
    <property type="entry name" value="HTH_MERR"/>
    <property type="match status" value="1"/>
</dbReference>
<dbReference type="Proteomes" id="UP000095392">
    <property type="component" value="Unassembled WGS sequence"/>
</dbReference>
<dbReference type="SUPFAM" id="SSF46955">
    <property type="entry name" value="Putative DNA-binding domain"/>
    <property type="match status" value="1"/>
</dbReference>
<keyword evidence="2" id="KW-0475">Mercuric resistance</keyword>
<evidence type="ECO:0000256" key="6">
    <source>
        <dbReference type="ARBA" id="ARBA00023163"/>
    </source>
</evidence>
<protein>
    <recommendedName>
        <fullName evidence="1">Mercuric resistance operon regulatory protein</fullName>
    </recommendedName>
</protein>
<dbReference type="NCBIfam" id="TIGR02051">
    <property type="entry name" value="MerR"/>
    <property type="match status" value="1"/>
</dbReference>
<comment type="function">
    <text evidence="7">Mediates the mercuric-dependent induction of mercury resistance operon. In the absence of mercury MerR represses transcription by binding tightly to the mer operator region; when mercury is present the dimeric complex binds a single ion and becomes a potent transcriptional activator, while remaining bound to the mer site.</text>
</comment>
<evidence type="ECO:0000256" key="1">
    <source>
        <dbReference type="ARBA" id="ARBA00017146"/>
    </source>
</evidence>
<evidence type="ECO:0000256" key="7">
    <source>
        <dbReference type="ARBA" id="ARBA00024874"/>
    </source>
</evidence>
<dbReference type="PANTHER" id="PTHR30204:SF94">
    <property type="entry name" value="HEAVY METAL-DEPENDENT TRANSCRIPTIONAL REGULATOR HI_0293-RELATED"/>
    <property type="match status" value="1"/>
</dbReference>
<sequence length="132" mass="14986">MPNRTISKLAKEVGVNVETIRFYERKSLIEQPTKPETGYRHYSDEIVNRVRFIKRTQELGFSLKEIENLLKLNDSPCSQVQDLAEAKLESVADKISDLKKLQKALTELVGLCHSNADKNTCPVIDSLQPNSK</sequence>
<reference evidence="9 11" key="1">
    <citation type="submission" date="2015-12" db="EMBL/GenBank/DDBJ databases">
        <authorList>
            <person name="Shamseldin A."/>
            <person name="Moawad H."/>
            <person name="Abd El-Rahim W.M."/>
            <person name="Sadowsky M.J."/>
        </authorList>
    </citation>
    <scope>NUCLEOTIDE SEQUENCE [LARGE SCALE GENOMIC DNA]</scope>
    <source>
        <strain evidence="9 11">D7</strain>
    </source>
</reference>
<dbReference type="EMBL" id="MIPY01000052">
    <property type="protein sequence ID" value="OES25269.1"/>
    <property type="molecule type" value="Genomic_DNA"/>
</dbReference>
<accession>A0A126Q0T5</accession>
<dbReference type="GO" id="GO:0045340">
    <property type="term" value="F:mercury ion binding"/>
    <property type="evidence" value="ECO:0007669"/>
    <property type="project" value="InterPro"/>
</dbReference>
<evidence type="ECO:0000313" key="11">
    <source>
        <dbReference type="Proteomes" id="UP000063991"/>
    </source>
</evidence>
<organism evidence="9 11">
    <name type="scientific">Alteromonas macleodii</name>
    <name type="common">Pseudoalteromonas macleodii</name>
    <dbReference type="NCBI Taxonomy" id="28108"/>
    <lineage>
        <taxon>Bacteria</taxon>
        <taxon>Pseudomonadati</taxon>
        <taxon>Pseudomonadota</taxon>
        <taxon>Gammaproteobacteria</taxon>
        <taxon>Alteromonadales</taxon>
        <taxon>Alteromonadaceae</taxon>
        <taxon>Alteromonas/Salinimonas group</taxon>
        <taxon>Alteromonas</taxon>
    </lineage>
</organism>
<evidence type="ECO:0000256" key="5">
    <source>
        <dbReference type="ARBA" id="ARBA00023125"/>
    </source>
</evidence>
<dbReference type="Proteomes" id="UP000063991">
    <property type="component" value="Chromosome"/>
</dbReference>
<keyword evidence="5" id="KW-0238">DNA-binding</keyword>
<dbReference type="EMBL" id="CP014323">
    <property type="protein sequence ID" value="AMJ98884.1"/>
    <property type="molecule type" value="Genomic_DNA"/>
</dbReference>
<dbReference type="CDD" id="cd04783">
    <property type="entry name" value="HTH_MerR1"/>
    <property type="match status" value="1"/>
</dbReference>
<dbReference type="PANTHER" id="PTHR30204">
    <property type="entry name" value="REDOX-CYCLING DRUG-SENSING TRANSCRIPTIONAL ACTIVATOR SOXR"/>
    <property type="match status" value="1"/>
</dbReference>
<dbReference type="GO" id="GO:0003700">
    <property type="term" value="F:DNA-binding transcription factor activity"/>
    <property type="evidence" value="ECO:0007669"/>
    <property type="project" value="InterPro"/>
</dbReference>
<dbReference type="GO" id="GO:0003677">
    <property type="term" value="F:DNA binding"/>
    <property type="evidence" value="ECO:0007669"/>
    <property type="project" value="UniProtKB-KW"/>
</dbReference>
<dbReference type="OrthoDB" id="9802039at2"/>
<dbReference type="RefSeq" id="WP_061095336.1">
    <property type="nucleotide sequence ID" value="NZ_CP012203.1"/>
</dbReference>
<name>A0A126Q0T5_ALTMA</name>
<dbReference type="PRINTS" id="PR00040">
    <property type="entry name" value="HTHMERR"/>
</dbReference>
<reference evidence="10 12" key="2">
    <citation type="submission" date="2016-09" db="EMBL/GenBank/DDBJ databases">
        <title>Draft Genome Sequence of four Alteromonas macleodii strains isolated from copper coupons and grown long-term at elevated copper levels.</title>
        <authorList>
            <person name="Cusick K."/>
            <person name="Dale J."/>
            <person name="Little B."/>
            <person name="Biffinger J."/>
        </authorList>
    </citation>
    <scope>NUCLEOTIDE SEQUENCE [LARGE SCALE GENOMIC DNA]</scope>
    <source>
        <strain evidence="10 12">KCP01</strain>
    </source>
</reference>
<keyword evidence="4" id="KW-0805">Transcription regulation</keyword>
<dbReference type="AlphaFoldDB" id="A0A126Q0T5"/>
<evidence type="ECO:0000256" key="3">
    <source>
        <dbReference type="ARBA" id="ARBA00022914"/>
    </source>
</evidence>